<dbReference type="SUPFAM" id="SSF47807">
    <property type="entry name" value="5' to 3' exonuclease, C-terminal subdomain"/>
    <property type="match status" value="1"/>
</dbReference>
<comment type="caution">
    <text evidence="5">The sequence shown here is derived from an EMBL/GenBank/DDBJ whole genome shotgun (WGS) entry which is preliminary data.</text>
</comment>
<dbReference type="AlphaFoldDB" id="A0A955LVJ6"/>
<dbReference type="InterPro" id="IPR020046">
    <property type="entry name" value="5-3_exonucl_a-hlix_arch_N"/>
</dbReference>
<keyword evidence="2" id="KW-0378">Hydrolase</keyword>
<keyword evidence="1" id="KW-0540">Nuclease</keyword>
<keyword evidence="3" id="KW-0238">DNA-binding</keyword>
<dbReference type="FunFam" id="1.10.150.20:FF:000003">
    <property type="entry name" value="DNA polymerase I"/>
    <property type="match status" value="1"/>
</dbReference>
<name>A0A955LVJ6_UNCKA</name>
<reference evidence="5" key="2">
    <citation type="journal article" date="2021" name="Microbiome">
        <title>Successional dynamics and alternative stable states in a saline activated sludge microbial community over 9 years.</title>
        <authorList>
            <person name="Wang Y."/>
            <person name="Ye J."/>
            <person name="Ju F."/>
            <person name="Liu L."/>
            <person name="Boyd J.A."/>
            <person name="Deng Y."/>
            <person name="Parks D.H."/>
            <person name="Jiang X."/>
            <person name="Yin X."/>
            <person name="Woodcroft B.J."/>
            <person name="Tyson G.W."/>
            <person name="Hugenholtz P."/>
            <person name="Polz M.F."/>
            <person name="Zhang T."/>
        </authorList>
    </citation>
    <scope>NUCLEOTIDE SEQUENCE</scope>
    <source>
        <strain evidence="5">HKST-UBA02</strain>
    </source>
</reference>
<accession>A0A955LVJ6</accession>
<dbReference type="Gene3D" id="1.10.150.20">
    <property type="entry name" value="5' to 3' exonuclease, C-terminal subdomain"/>
    <property type="match status" value="1"/>
</dbReference>
<dbReference type="PANTHER" id="PTHR42646">
    <property type="entry name" value="FLAP ENDONUCLEASE XNI"/>
    <property type="match status" value="1"/>
</dbReference>
<dbReference type="InterPro" id="IPR038969">
    <property type="entry name" value="FEN"/>
</dbReference>
<feature type="non-terminal residue" evidence="5">
    <location>
        <position position="280"/>
    </location>
</feature>
<dbReference type="InterPro" id="IPR008918">
    <property type="entry name" value="HhH2"/>
</dbReference>
<evidence type="ECO:0000313" key="5">
    <source>
        <dbReference type="EMBL" id="MCA9397380.1"/>
    </source>
</evidence>
<dbReference type="Gene3D" id="3.40.50.1010">
    <property type="entry name" value="5'-nuclease"/>
    <property type="match status" value="1"/>
</dbReference>
<dbReference type="EMBL" id="JAGQKY010000027">
    <property type="protein sequence ID" value="MCA9397380.1"/>
    <property type="molecule type" value="Genomic_DNA"/>
</dbReference>
<dbReference type="Pfam" id="PF01367">
    <property type="entry name" value="5_3_exonuc"/>
    <property type="match status" value="1"/>
</dbReference>
<feature type="domain" description="5'-3' exonuclease" evidence="4">
    <location>
        <begin position="1"/>
        <end position="263"/>
    </location>
</feature>
<dbReference type="Proteomes" id="UP000699691">
    <property type="component" value="Unassembled WGS sequence"/>
</dbReference>
<dbReference type="InterPro" id="IPR002421">
    <property type="entry name" value="5-3_exonuclease"/>
</dbReference>
<dbReference type="GO" id="GO:0033567">
    <property type="term" value="P:DNA replication, Okazaki fragment processing"/>
    <property type="evidence" value="ECO:0007669"/>
    <property type="project" value="InterPro"/>
</dbReference>
<dbReference type="SUPFAM" id="SSF88723">
    <property type="entry name" value="PIN domain-like"/>
    <property type="match status" value="1"/>
</dbReference>
<dbReference type="InterPro" id="IPR029060">
    <property type="entry name" value="PIN-like_dom_sf"/>
</dbReference>
<organism evidence="5 6">
    <name type="scientific">candidate division WWE3 bacterium</name>
    <dbReference type="NCBI Taxonomy" id="2053526"/>
    <lineage>
        <taxon>Bacteria</taxon>
        <taxon>Katanobacteria</taxon>
    </lineage>
</organism>
<dbReference type="InterPro" id="IPR020045">
    <property type="entry name" value="DNA_polI_H3TH"/>
</dbReference>
<dbReference type="InterPro" id="IPR036279">
    <property type="entry name" value="5-3_exonuclease_C_sf"/>
</dbReference>
<evidence type="ECO:0000256" key="3">
    <source>
        <dbReference type="ARBA" id="ARBA00023125"/>
    </source>
</evidence>
<dbReference type="PANTHER" id="PTHR42646:SF2">
    <property type="entry name" value="5'-3' EXONUCLEASE FAMILY PROTEIN"/>
    <property type="match status" value="1"/>
</dbReference>
<sequence>MKTLLLIDGHSLLHRAFHAMPQLTTSESKPIGAVFGFSKMLLSVFLDYSFDCVIVAWDTGAPTFRHEWYSEYKQHRPETDESLRDQIPVAKEVAKAMGITQYSFEGYEADDIIGTAAHQLANDASGDWSVRILSSDHDLLQLVNDKVHVLATKSGISTLLEYDEDAVFEKYELTPKQIIDLKGLMGDSSDNIPGVKGVGIKTATDLLKQYETVDGVYKHIEEITGKKQTLLMEQHEMAMLSKKLATIRTDAPISIDWEECEKGPHIDFQSLLDLYRDFGF</sequence>
<dbReference type="GO" id="GO:0008409">
    <property type="term" value="F:5'-3' exonuclease activity"/>
    <property type="evidence" value="ECO:0007669"/>
    <property type="project" value="InterPro"/>
</dbReference>
<evidence type="ECO:0000259" key="4">
    <source>
        <dbReference type="SMART" id="SM00475"/>
    </source>
</evidence>
<protein>
    <submittedName>
        <fullName evidence="5">DNA polymerase I</fullName>
    </submittedName>
</protein>
<proteinExistence type="predicted"/>
<reference evidence="5" key="1">
    <citation type="submission" date="2020-04" db="EMBL/GenBank/DDBJ databases">
        <authorList>
            <person name="Zhang T."/>
        </authorList>
    </citation>
    <scope>NUCLEOTIDE SEQUENCE</scope>
    <source>
        <strain evidence="5">HKST-UBA02</strain>
    </source>
</reference>
<dbReference type="SMART" id="SM00279">
    <property type="entry name" value="HhH2"/>
    <property type="match status" value="1"/>
</dbReference>
<dbReference type="SMART" id="SM00475">
    <property type="entry name" value="53EXOc"/>
    <property type="match status" value="1"/>
</dbReference>
<gene>
    <name evidence="5" type="ORF">KC573_01010</name>
</gene>
<dbReference type="GO" id="GO:0017108">
    <property type="term" value="F:5'-flap endonuclease activity"/>
    <property type="evidence" value="ECO:0007669"/>
    <property type="project" value="InterPro"/>
</dbReference>
<dbReference type="Pfam" id="PF02739">
    <property type="entry name" value="5_3_exonuc_N"/>
    <property type="match status" value="1"/>
</dbReference>
<evidence type="ECO:0000313" key="6">
    <source>
        <dbReference type="Proteomes" id="UP000699691"/>
    </source>
</evidence>
<dbReference type="CDD" id="cd09859">
    <property type="entry name" value="PIN_53EXO"/>
    <property type="match status" value="1"/>
</dbReference>
<dbReference type="CDD" id="cd09898">
    <property type="entry name" value="H3TH_53EXO"/>
    <property type="match status" value="1"/>
</dbReference>
<dbReference type="GO" id="GO:0003677">
    <property type="term" value="F:DNA binding"/>
    <property type="evidence" value="ECO:0007669"/>
    <property type="project" value="UniProtKB-KW"/>
</dbReference>
<evidence type="ECO:0000256" key="1">
    <source>
        <dbReference type="ARBA" id="ARBA00022722"/>
    </source>
</evidence>
<evidence type="ECO:0000256" key="2">
    <source>
        <dbReference type="ARBA" id="ARBA00022801"/>
    </source>
</evidence>